<dbReference type="InterPro" id="IPR029063">
    <property type="entry name" value="SAM-dependent_MTases_sf"/>
</dbReference>
<dbReference type="Proteomes" id="UP001157974">
    <property type="component" value="Unassembled WGS sequence"/>
</dbReference>
<dbReference type="GO" id="GO:0006596">
    <property type="term" value="P:polyamine biosynthetic process"/>
    <property type="evidence" value="ECO:0007669"/>
    <property type="project" value="UniProtKB-KW"/>
</dbReference>
<evidence type="ECO:0000313" key="3">
    <source>
        <dbReference type="Proteomes" id="UP001157974"/>
    </source>
</evidence>
<gene>
    <name evidence="2" type="ORF">NDN08_000017</name>
</gene>
<dbReference type="PANTHER" id="PTHR43317:SF1">
    <property type="entry name" value="THERMOSPERMINE SYNTHASE ACAULIS5"/>
    <property type="match status" value="1"/>
</dbReference>
<dbReference type="Gene3D" id="3.40.50.150">
    <property type="entry name" value="Vaccinia Virus protein VP39"/>
    <property type="match status" value="1"/>
</dbReference>
<keyword evidence="1" id="KW-0620">Polyamine biosynthesis</keyword>
<comment type="caution">
    <text evidence="2">The sequence shown here is derived from an EMBL/GenBank/DDBJ whole genome shotgun (WGS) entry which is preliminary data.</text>
</comment>
<evidence type="ECO:0000256" key="1">
    <source>
        <dbReference type="ARBA" id="ARBA00023115"/>
    </source>
</evidence>
<protein>
    <recommendedName>
        <fullName evidence="4">PABS domain-containing protein</fullName>
    </recommendedName>
</protein>
<name>A0AAV8UJ68_9RHOD</name>
<dbReference type="EMBL" id="JAMWBK010000013">
    <property type="protein sequence ID" value="KAJ8900716.1"/>
    <property type="molecule type" value="Genomic_DNA"/>
</dbReference>
<dbReference type="Pfam" id="PF01564">
    <property type="entry name" value="Spermine_synth"/>
    <property type="match status" value="1"/>
</dbReference>
<dbReference type="PANTHER" id="PTHR43317">
    <property type="entry name" value="THERMOSPERMINE SYNTHASE ACAULIS5"/>
    <property type="match status" value="1"/>
</dbReference>
<proteinExistence type="predicted"/>
<evidence type="ECO:0000313" key="2">
    <source>
        <dbReference type="EMBL" id="KAJ8900716.1"/>
    </source>
</evidence>
<evidence type="ECO:0008006" key="4">
    <source>
        <dbReference type="Google" id="ProtNLM"/>
    </source>
</evidence>
<reference evidence="2 3" key="1">
    <citation type="journal article" date="2023" name="Nat. Commun.">
        <title>Origin of minicircular mitochondrial genomes in red algae.</title>
        <authorList>
            <person name="Lee Y."/>
            <person name="Cho C.H."/>
            <person name="Lee Y.M."/>
            <person name="Park S.I."/>
            <person name="Yang J.H."/>
            <person name="West J.A."/>
            <person name="Bhattacharya D."/>
            <person name="Yoon H.S."/>
        </authorList>
    </citation>
    <scope>NUCLEOTIDE SEQUENCE [LARGE SCALE GENOMIC DNA]</scope>
    <source>
        <strain evidence="2 3">CCMP1338</strain>
        <tissue evidence="2">Whole cell</tissue>
    </source>
</reference>
<organism evidence="2 3">
    <name type="scientific">Rhodosorus marinus</name>
    <dbReference type="NCBI Taxonomy" id="101924"/>
    <lineage>
        <taxon>Eukaryota</taxon>
        <taxon>Rhodophyta</taxon>
        <taxon>Stylonematophyceae</taxon>
        <taxon>Stylonematales</taxon>
        <taxon>Stylonemataceae</taxon>
        <taxon>Rhodosorus</taxon>
    </lineage>
</organism>
<dbReference type="CDD" id="cd02440">
    <property type="entry name" value="AdoMet_MTases"/>
    <property type="match status" value="1"/>
</dbReference>
<keyword evidence="3" id="KW-1185">Reference proteome</keyword>
<sequence>MSGFRTGVGSVLAFCAVPSPSFVGGRRGRGTTGLVVVVGAGEHCLVLAHYEASELLKVRGRVNELVASITEARSSVGGPFSVDLGTRSLKSISADAGGVYLDGDAIPLSWKDLQTMTKKGKTGAYECYEDGWERVAEFSEETQRAISLLPVAEGVAPTVVIGGFGMHRIKSSDPWTDTQLKMKALGTASENTLDVCTGLGYTAIALADQPTVDLVTTIELDPSIVNIQRRNPWSRRLFENPKIDRKVGDAVELLPTLPDRSFSTIVHDPPALALCNELYTLEFYKQLRRTLKPSGKLYHYVGDPASKESGRLFRGIMDRLKQAGFQQVKRADGAFGILAR</sequence>
<accession>A0AAV8UJ68</accession>
<dbReference type="SUPFAM" id="SSF53335">
    <property type="entry name" value="S-adenosyl-L-methionine-dependent methyltransferases"/>
    <property type="match status" value="1"/>
</dbReference>
<dbReference type="AlphaFoldDB" id="A0AAV8UJ68"/>